<reference evidence="4" key="1">
    <citation type="journal article" date="2015" name="Proc. Natl. Acad. Sci. U.S.A.">
        <title>Networks of energetic and metabolic interactions define dynamics in microbial communities.</title>
        <authorList>
            <person name="Embree M."/>
            <person name="Liu J.K."/>
            <person name="Al-Bassam M.M."/>
            <person name="Zengler K."/>
        </authorList>
    </citation>
    <scope>NUCLEOTIDE SEQUENCE</scope>
</reference>
<dbReference type="CDD" id="cd00552">
    <property type="entry name" value="RaiA"/>
    <property type="match status" value="1"/>
</dbReference>
<evidence type="ECO:0000259" key="3">
    <source>
        <dbReference type="Pfam" id="PF16321"/>
    </source>
</evidence>
<dbReference type="GO" id="GO:0022627">
    <property type="term" value="C:cytosolic small ribosomal subunit"/>
    <property type="evidence" value="ECO:0007669"/>
    <property type="project" value="TreeGrafter"/>
</dbReference>
<comment type="caution">
    <text evidence="4">The sequence shown here is derived from an EMBL/GenBank/DDBJ whole genome shotgun (WGS) entry which is preliminary data.</text>
</comment>
<dbReference type="NCBIfam" id="TIGR00741">
    <property type="entry name" value="yfiA"/>
    <property type="match status" value="1"/>
</dbReference>
<dbReference type="Gene3D" id="3.30.160.100">
    <property type="entry name" value="Ribosome hibernation promotion factor-like"/>
    <property type="match status" value="1"/>
</dbReference>
<protein>
    <submittedName>
        <fullName evidence="4">Ribosomal subunit interface protein</fullName>
    </submittedName>
</protein>
<dbReference type="Pfam" id="PF02482">
    <property type="entry name" value="Ribosomal_S30AE"/>
    <property type="match status" value="1"/>
</dbReference>
<dbReference type="PANTHER" id="PTHR33231">
    <property type="entry name" value="30S RIBOSOMAL PROTEIN"/>
    <property type="match status" value="1"/>
</dbReference>
<feature type="domain" description="Sigma 54 modulation/S30EA ribosomal protein C-terminal" evidence="3">
    <location>
        <begin position="126"/>
        <end position="179"/>
    </location>
</feature>
<dbReference type="AlphaFoldDB" id="A0A0W8E6H0"/>
<dbReference type="SUPFAM" id="SSF69754">
    <property type="entry name" value="Ribosome binding protein Y (YfiA homologue)"/>
    <property type="match status" value="1"/>
</dbReference>
<dbReference type="Pfam" id="PF16321">
    <property type="entry name" value="Ribosom_S30AE_C"/>
    <property type="match status" value="1"/>
</dbReference>
<proteinExistence type="inferred from homology"/>
<dbReference type="Gene3D" id="3.30.505.50">
    <property type="entry name" value="Sigma 54 modulation/S30EA ribosomal protein, C-terminal domain"/>
    <property type="match status" value="1"/>
</dbReference>
<keyword evidence="1" id="KW-0963">Cytoplasm</keyword>
<dbReference type="EMBL" id="LNQE01001855">
    <property type="protein sequence ID" value="KUG04239.1"/>
    <property type="molecule type" value="Genomic_DNA"/>
</dbReference>
<dbReference type="PANTHER" id="PTHR33231:SF1">
    <property type="entry name" value="30S RIBOSOMAL PROTEIN"/>
    <property type="match status" value="1"/>
</dbReference>
<evidence type="ECO:0000256" key="1">
    <source>
        <dbReference type="ARBA" id="ARBA00022490"/>
    </source>
</evidence>
<evidence type="ECO:0000256" key="2">
    <source>
        <dbReference type="ARBA" id="ARBA00022845"/>
    </source>
</evidence>
<evidence type="ECO:0000313" key="4">
    <source>
        <dbReference type="EMBL" id="KUG04239.1"/>
    </source>
</evidence>
<keyword evidence="2" id="KW-0810">Translation regulation</keyword>
<dbReference type="InterPro" id="IPR003489">
    <property type="entry name" value="RHF/RaiA"/>
</dbReference>
<organism evidence="4">
    <name type="scientific">hydrocarbon metagenome</name>
    <dbReference type="NCBI Taxonomy" id="938273"/>
    <lineage>
        <taxon>unclassified sequences</taxon>
        <taxon>metagenomes</taxon>
        <taxon>ecological metagenomes</taxon>
    </lineage>
</organism>
<sequence length="185" mass="21482">MKLDIRGKNIEVTDALKDYTTKRLSKLEKYFDDVKEAQVALSVDSEGHKVEVTIPINGMILRGEEATDNMYSSIDLVEEKLEKQINKYRTKLYRNTRGAGFRKSLREEIEKEIKNKVDSAATNDAFNIVRTKRFALKPMDEEEAIMQMNLLGHTFFVFFNANTDEVNVVYKRKDCNYGLIEPHFD</sequence>
<dbReference type="GO" id="GO:0043024">
    <property type="term" value="F:ribosomal small subunit binding"/>
    <property type="evidence" value="ECO:0007669"/>
    <property type="project" value="TreeGrafter"/>
</dbReference>
<dbReference type="InterPro" id="IPR038416">
    <property type="entry name" value="Ribosom_S30AE_C_sf"/>
</dbReference>
<dbReference type="InterPro" id="IPR036567">
    <property type="entry name" value="RHF-like"/>
</dbReference>
<dbReference type="InterPro" id="IPR034694">
    <property type="entry name" value="HPF_long/plastid"/>
</dbReference>
<accession>A0A0W8E6H0</accession>
<dbReference type="GO" id="GO:0045900">
    <property type="term" value="P:negative regulation of translational elongation"/>
    <property type="evidence" value="ECO:0007669"/>
    <property type="project" value="TreeGrafter"/>
</dbReference>
<name>A0A0W8E6H0_9ZZZZ</name>
<dbReference type="HAMAP" id="MF_00839">
    <property type="entry name" value="HPF"/>
    <property type="match status" value="1"/>
</dbReference>
<dbReference type="InterPro" id="IPR050574">
    <property type="entry name" value="HPF/YfiA_ribosome-assoc"/>
</dbReference>
<gene>
    <name evidence="4" type="ORF">ASZ90_018357</name>
</gene>
<dbReference type="InterPro" id="IPR032528">
    <property type="entry name" value="Ribosom_S30AE_C"/>
</dbReference>
<dbReference type="FunFam" id="3.30.505.50:FF:000001">
    <property type="entry name" value="Ribosome hibernation promoting factor"/>
    <property type="match status" value="1"/>
</dbReference>